<organism evidence="3 4">
    <name type="scientific">Xanthobacter tagetidis</name>
    <dbReference type="NCBI Taxonomy" id="60216"/>
    <lineage>
        <taxon>Bacteria</taxon>
        <taxon>Pseudomonadati</taxon>
        <taxon>Pseudomonadota</taxon>
        <taxon>Alphaproteobacteria</taxon>
        <taxon>Hyphomicrobiales</taxon>
        <taxon>Xanthobacteraceae</taxon>
        <taxon>Xanthobacter</taxon>
    </lineage>
</organism>
<sequence length="153" mass="16314">MSLVRNPKDVLSGLLFIALAALFAWQGLELPFGTSGRMGPGYFPMVLSGTLGLLGLIVLVNGLRTQGEAPSSIAWRALIILIGSIVFFGFAMRPLGFLPALAISVFASTLASQKFRLQSAIINTVVMTVFCWAVFIKGLGLPLQIIGPWLGGY</sequence>
<dbReference type="AlphaFoldDB" id="A0A3L7A325"/>
<evidence type="ECO:0000313" key="3">
    <source>
        <dbReference type="EMBL" id="RLP74597.1"/>
    </source>
</evidence>
<keyword evidence="1" id="KW-1133">Transmembrane helix</keyword>
<evidence type="ECO:0000259" key="2">
    <source>
        <dbReference type="Pfam" id="PF07331"/>
    </source>
</evidence>
<proteinExistence type="predicted"/>
<comment type="caution">
    <text evidence="3">The sequence shown here is derived from an EMBL/GenBank/DDBJ whole genome shotgun (WGS) entry which is preliminary data.</text>
</comment>
<keyword evidence="4" id="KW-1185">Reference proteome</keyword>
<feature type="transmembrane region" description="Helical" evidence="1">
    <location>
        <begin position="73"/>
        <end position="91"/>
    </location>
</feature>
<accession>A0A3L7A325</accession>
<name>A0A3L7A325_9HYPH</name>
<gene>
    <name evidence="3" type="ORF">D9R14_18120</name>
</gene>
<evidence type="ECO:0000313" key="4">
    <source>
        <dbReference type="Proteomes" id="UP000269692"/>
    </source>
</evidence>
<keyword evidence="1" id="KW-0812">Transmembrane</keyword>
<dbReference type="OrthoDB" id="5186924at2"/>
<dbReference type="EMBL" id="RCTF01000018">
    <property type="protein sequence ID" value="RLP74597.1"/>
    <property type="molecule type" value="Genomic_DNA"/>
</dbReference>
<feature type="domain" description="DUF1468" evidence="2">
    <location>
        <begin position="11"/>
        <end position="143"/>
    </location>
</feature>
<evidence type="ECO:0000256" key="1">
    <source>
        <dbReference type="SAM" id="Phobius"/>
    </source>
</evidence>
<feature type="transmembrane region" description="Helical" evidence="1">
    <location>
        <begin position="125"/>
        <end position="146"/>
    </location>
</feature>
<feature type="transmembrane region" description="Helical" evidence="1">
    <location>
        <begin position="97"/>
        <end position="113"/>
    </location>
</feature>
<dbReference type="RefSeq" id="WP_121624759.1">
    <property type="nucleotide sequence ID" value="NZ_JACIIW010000010.1"/>
</dbReference>
<keyword evidence="1" id="KW-0472">Membrane</keyword>
<dbReference type="Pfam" id="PF07331">
    <property type="entry name" value="TctB"/>
    <property type="match status" value="1"/>
</dbReference>
<protein>
    <submittedName>
        <fullName evidence="3">Tripartite tricarboxylate transporter TctB family protein</fullName>
    </submittedName>
</protein>
<dbReference type="Proteomes" id="UP000269692">
    <property type="component" value="Unassembled WGS sequence"/>
</dbReference>
<dbReference type="InterPro" id="IPR009936">
    <property type="entry name" value="DUF1468"/>
</dbReference>
<feature type="transmembrane region" description="Helical" evidence="1">
    <location>
        <begin position="42"/>
        <end position="61"/>
    </location>
</feature>
<reference evidence="3 4" key="1">
    <citation type="submission" date="2018-10" db="EMBL/GenBank/DDBJ databases">
        <title>Xanthobacter tagetidis genome sequencing and assembly.</title>
        <authorList>
            <person name="Maclea K.S."/>
            <person name="Goen A.E."/>
            <person name="Fatima S.A."/>
        </authorList>
    </citation>
    <scope>NUCLEOTIDE SEQUENCE [LARGE SCALE GENOMIC DNA]</scope>
    <source>
        <strain evidence="3 4">ATCC 700314</strain>
    </source>
</reference>